<dbReference type="PIRSF" id="PIRSF001220">
    <property type="entry name" value="L-ASNase_gatD"/>
    <property type="match status" value="1"/>
</dbReference>
<feature type="domain" description="L-asparaginase N-terminal" evidence="1">
    <location>
        <begin position="14"/>
        <end position="172"/>
    </location>
</feature>
<dbReference type="Pfam" id="PF00710">
    <property type="entry name" value="Asparaginase"/>
    <property type="match status" value="1"/>
</dbReference>
<dbReference type="InterPro" id="IPR036152">
    <property type="entry name" value="Asp/glu_Ase-like_sf"/>
</dbReference>
<evidence type="ECO:0000313" key="2">
    <source>
        <dbReference type="EMBL" id="MEA9356322.1"/>
    </source>
</evidence>
<proteinExistence type="predicted"/>
<keyword evidence="2" id="KW-0378">Hydrolase</keyword>
<dbReference type="PRINTS" id="PR00139">
    <property type="entry name" value="ASNGLNASE"/>
</dbReference>
<dbReference type="InterPro" id="IPR006034">
    <property type="entry name" value="Asparaginase/glutaminase-like"/>
</dbReference>
<sequence length="178" mass="19917">MEQKNTLKNAPKDILIITTGGTIEKTYDEFDGSLENRGTSIKNRILSKLRLPYTNIIVHPVLSKDSLYMDDADRKLIAETIAADLELNAPIVILHGTDTMALTANYCFEHIQNITVPVVFTGAMVPMGFDDTDATQNVTEALLSAKLLPPGIYISFHNQIFKVPHVQKNKEKRTFEEI</sequence>
<dbReference type="EMBL" id="JAYGJQ010000001">
    <property type="protein sequence ID" value="MEA9356322.1"/>
    <property type="molecule type" value="Genomic_DNA"/>
</dbReference>
<dbReference type="Proteomes" id="UP001302274">
    <property type="component" value="Unassembled WGS sequence"/>
</dbReference>
<gene>
    <name evidence="2" type="ORF">SHI21_08920</name>
</gene>
<evidence type="ECO:0000259" key="1">
    <source>
        <dbReference type="Pfam" id="PF00710"/>
    </source>
</evidence>
<dbReference type="PROSITE" id="PS51732">
    <property type="entry name" value="ASN_GLN_ASE_3"/>
    <property type="match status" value="1"/>
</dbReference>
<accession>A0ABU5VTR8</accession>
<reference evidence="2 3" key="1">
    <citation type="submission" date="2023-11" db="EMBL/GenBank/DDBJ databases">
        <title>A Novel Polar Bacteriovorax (B. antarcticus) Isolated from the Biocrust in Antarctica.</title>
        <authorList>
            <person name="Mun W."/>
            <person name="Choi S.Y."/>
            <person name="Mitchell R.J."/>
        </authorList>
    </citation>
    <scope>NUCLEOTIDE SEQUENCE [LARGE SCALE GENOMIC DNA]</scope>
    <source>
        <strain evidence="2 3">PP10</strain>
    </source>
</reference>
<evidence type="ECO:0000313" key="3">
    <source>
        <dbReference type="Proteomes" id="UP001302274"/>
    </source>
</evidence>
<dbReference type="Gene3D" id="3.40.50.1170">
    <property type="entry name" value="L-asparaginase, N-terminal domain"/>
    <property type="match status" value="1"/>
</dbReference>
<dbReference type="SUPFAM" id="SSF53774">
    <property type="entry name" value="Glutaminase/Asparaginase"/>
    <property type="match status" value="1"/>
</dbReference>
<protein>
    <submittedName>
        <fullName evidence="2">Asparaginase domain-containing protein</fullName>
        <ecNumber evidence="2">3.5.1.1</ecNumber>
    </submittedName>
</protein>
<dbReference type="PANTHER" id="PTHR11707:SF28">
    <property type="entry name" value="60 KDA LYSOPHOSPHOLIPASE"/>
    <property type="match status" value="1"/>
</dbReference>
<dbReference type="PIRSF" id="PIRSF500176">
    <property type="entry name" value="L_ASNase"/>
    <property type="match status" value="1"/>
</dbReference>
<comment type="caution">
    <text evidence="2">The sequence shown here is derived from an EMBL/GenBank/DDBJ whole genome shotgun (WGS) entry which is preliminary data.</text>
</comment>
<name>A0ABU5VTR8_9BACT</name>
<keyword evidence="3" id="KW-1185">Reference proteome</keyword>
<dbReference type="GO" id="GO:0004067">
    <property type="term" value="F:asparaginase activity"/>
    <property type="evidence" value="ECO:0007669"/>
    <property type="project" value="UniProtKB-EC"/>
</dbReference>
<dbReference type="PANTHER" id="PTHR11707">
    <property type="entry name" value="L-ASPARAGINASE"/>
    <property type="match status" value="1"/>
</dbReference>
<organism evidence="2 3">
    <name type="scientific">Bacteriovorax antarcticus</name>
    <dbReference type="NCBI Taxonomy" id="3088717"/>
    <lineage>
        <taxon>Bacteria</taxon>
        <taxon>Pseudomonadati</taxon>
        <taxon>Bdellovibrionota</taxon>
        <taxon>Bacteriovoracia</taxon>
        <taxon>Bacteriovoracales</taxon>
        <taxon>Bacteriovoracaceae</taxon>
        <taxon>Bacteriovorax</taxon>
    </lineage>
</organism>
<dbReference type="RefSeq" id="WP_323576013.1">
    <property type="nucleotide sequence ID" value="NZ_JAYGJQ010000001.1"/>
</dbReference>
<dbReference type="InterPro" id="IPR037152">
    <property type="entry name" value="L-asparaginase_N_sf"/>
</dbReference>
<dbReference type="InterPro" id="IPR027474">
    <property type="entry name" value="L-asparaginase_N"/>
</dbReference>
<dbReference type="EC" id="3.5.1.1" evidence="2"/>